<dbReference type="AlphaFoldDB" id="A0A9W4T7M9"/>
<comment type="caution">
    <text evidence="2">The sequence shown here is derived from an EMBL/GenBank/DDBJ whole genome shotgun (WGS) entry which is preliminary data.</text>
</comment>
<sequence length="452" mass="51703">RCRPKTKEFRTEIDRKKLRETPRIIKQEQDSPAIRSRSHKQADKRAIFRNKHVSIGGADVARVQKKYEVVEEASTEKKRKDEDVIESTPPTKKSRSDYESPSSSEMEKLPSLVNDSVYDDEDDEITIIRDVPQLSLENRDLEGAFFIEGCNISKLFRQYQNESINLANSDGLYVETNVHEILALTSIFMLSPNSHSEMMINTFGSHLLDKIHKRFFPTNKRELDAECESKFRRIIKQSINDSRDSAIKSSLEYLAENNSKENLGFVILEGLRSLPNLKLKVNQAKCRLKESKARKLEGRARQPDFIVSAIHQLETNGTLFIGEVTSPAEKGNVHKNCNDLIRVGVFMKECIDSAIDKGADVKLLGFQCIEYTIDFYVMELSAPGLYFMYHIGQASIPTSVKSMTHFVDDIETFLTSKQQKYHLNVRPYLHQVSINLLAIRVMSKENALFGLE</sequence>
<evidence type="ECO:0000256" key="1">
    <source>
        <dbReference type="SAM" id="MobiDB-lite"/>
    </source>
</evidence>
<feature type="compositionally biased region" description="Basic and acidic residues" evidence="1">
    <location>
        <begin position="71"/>
        <end position="82"/>
    </location>
</feature>
<feature type="compositionally biased region" description="Basic and acidic residues" evidence="1">
    <location>
        <begin position="1"/>
        <end position="29"/>
    </location>
</feature>
<feature type="non-terminal residue" evidence="2">
    <location>
        <position position="1"/>
    </location>
</feature>
<dbReference type="Proteomes" id="UP001153678">
    <property type="component" value="Unassembled WGS sequence"/>
</dbReference>
<protein>
    <submittedName>
        <fullName evidence="2">15154_t:CDS:1</fullName>
    </submittedName>
</protein>
<feature type="region of interest" description="Disordered" evidence="1">
    <location>
        <begin position="71"/>
        <end position="110"/>
    </location>
</feature>
<feature type="non-terminal residue" evidence="2">
    <location>
        <position position="452"/>
    </location>
</feature>
<dbReference type="OrthoDB" id="2370938at2759"/>
<accession>A0A9W4T7M9</accession>
<keyword evidence="3" id="KW-1185">Reference proteome</keyword>
<evidence type="ECO:0000313" key="2">
    <source>
        <dbReference type="EMBL" id="CAI2194801.1"/>
    </source>
</evidence>
<feature type="region of interest" description="Disordered" evidence="1">
    <location>
        <begin position="1"/>
        <end position="48"/>
    </location>
</feature>
<evidence type="ECO:0000313" key="3">
    <source>
        <dbReference type="Proteomes" id="UP001153678"/>
    </source>
</evidence>
<organism evidence="2 3">
    <name type="scientific">Funneliformis geosporum</name>
    <dbReference type="NCBI Taxonomy" id="1117311"/>
    <lineage>
        <taxon>Eukaryota</taxon>
        <taxon>Fungi</taxon>
        <taxon>Fungi incertae sedis</taxon>
        <taxon>Mucoromycota</taxon>
        <taxon>Glomeromycotina</taxon>
        <taxon>Glomeromycetes</taxon>
        <taxon>Glomerales</taxon>
        <taxon>Glomeraceae</taxon>
        <taxon>Funneliformis</taxon>
    </lineage>
</organism>
<name>A0A9W4T7M9_9GLOM</name>
<reference evidence="2" key="1">
    <citation type="submission" date="2022-08" db="EMBL/GenBank/DDBJ databases">
        <authorList>
            <person name="Kallberg Y."/>
            <person name="Tangrot J."/>
            <person name="Rosling A."/>
        </authorList>
    </citation>
    <scope>NUCLEOTIDE SEQUENCE</scope>
    <source>
        <strain evidence="2">Wild A</strain>
    </source>
</reference>
<proteinExistence type="predicted"/>
<gene>
    <name evidence="2" type="ORF">FWILDA_LOCUS16757</name>
</gene>
<dbReference type="EMBL" id="CAMKVN010011455">
    <property type="protein sequence ID" value="CAI2194801.1"/>
    <property type="molecule type" value="Genomic_DNA"/>
</dbReference>